<keyword evidence="3 5" id="KW-0863">Zinc-finger</keyword>
<dbReference type="GO" id="GO:0005634">
    <property type="term" value="C:nucleus"/>
    <property type="evidence" value="ECO:0007669"/>
    <property type="project" value="TreeGrafter"/>
</dbReference>
<dbReference type="Pfam" id="PF00653">
    <property type="entry name" value="BIR"/>
    <property type="match status" value="1"/>
</dbReference>
<evidence type="ECO:0000256" key="1">
    <source>
        <dbReference type="ARBA" id="ARBA00006672"/>
    </source>
</evidence>
<name>A0A3L5TQ78_MYTGA</name>
<reference evidence="7 8" key="1">
    <citation type="journal article" date="2016" name="PLoS ONE">
        <title>A First Insight into the Genome of the Filter-Feeder Mussel Mytilus galloprovincialis.</title>
        <authorList>
            <person name="Murgarella M."/>
            <person name="Puiu D."/>
            <person name="Novoa B."/>
            <person name="Figueras A."/>
            <person name="Posada D."/>
            <person name="Canchaya C."/>
        </authorList>
    </citation>
    <scope>NUCLEOTIDE SEQUENCE [LARGE SCALE GENOMIC DNA]</scope>
    <source>
        <tissue evidence="7">Muscle</tissue>
    </source>
</reference>
<dbReference type="PROSITE" id="PS50089">
    <property type="entry name" value="ZF_RING_2"/>
    <property type="match status" value="1"/>
</dbReference>
<dbReference type="GO" id="GO:0043066">
    <property type="term" value="P:negative regulation of apoptotic process"/>
    <property type="evidence" value="ECO:0007669"/>
    <property type="project" value="TreeGrafter"/>
</dbReference>
<dbReference type="SMART" id="SM00238">
    <property type="entry name" value="BIR"/>
    <property type="match status" value="1"/>
</dbReference>
<dbReference type="GO" id="GO:0005737">
    <property type="term" value="C:cytoplasm"/>
    <property type="evidence" value="ECO:0007669"/>
    <property type="project" value="TreeGrafter"/>
</dbReference>
<dbReference type="PANTHER" id="PTHR10044:SF139">
    <property type="entry name" value="DEATH-ASSOCIATED INHIBITOR OF APOPTOSIS 2"/>
    <property type="match status" value="1"/>
</dbReference>
<dbReference type="PROSITE" id="PS50143">
    <property type="entry name" value="BIR_REPEAT_2"/>
    <property type="match status" value="1"/>
</dbReference>
<dbReference type="CDD" id="cd00022">
    <property type="entry name" value="BIR"/>
    <property type="match status" value="1"/>
</dbReference>
<dbReference type="SUPFAM" id="SSF57924">
    <property type="entry name" value="Inhibitor of apoptosis (IAP) repeat"/>
    <property type="match status" value="1"/>
</dbReference>
<feature type="domain" description="RING-type" evidence="6">
    <location>
        <begin position="234"/>
        <end position="269"/>
    </location>
</feature>
<evidence type="ECO:0000256" key="4">
    <source>
        <dbReference type="ARBA" id="ARBA00022833"/>
    </source>
</evidence>
<evidence type="ECO:0000256" key="3">
    <source>
        <dbReference type="ARBA" id="ARBA00022771"/>
    </source>
</evidence>
<organism evidence="7 8">
    <name type="scientific">Mytilus galloprovincialis</name>
    <name type="common">Mediterranean mussel</name>
    <dbReference type="NCBI Taxonomy" id="29158"/>
    <lineage>
        <taxon>Eukaryota</taxon>
        <taxon>Metazoa</taxon>
        <taxon>Spiralia</taxon>
        <taxon>Lophotrochozoa</taxon>
        <taxon>Mollusca</taxon>
        <taxon>Bivalvia</taxon>
        <taxon>Autobranchia</taxon>
        <taxon>Pteriomorphia</taxon>
        <taxon>Mytilida</taxon>
        <taxon>Mytiloidea</taxon>
        <taxon>Mytilidae</taxon>
        <taxon>Mytilinae</taxon>
        <taxon>Mytilus</taxon>
    </lineage>
</organism>
<keyword evidence="2" id="KW-0479">Metal-binding</keyword>
<dbReference type="InterPro" id="IPR013083">
    <property type="entry name" value="Znf_RING/FYVE/PHD"/>
</dbReference>
<keyword evidence="8" id="KW-1185">Reference proteome</keyword>
<dbReference type="Pfam" id="PF13920">
    <property type="entry name" value="zf-C3HC4_3"/>
    <property type="match status" value="1"/>
</dbReference>
<evidence type="ECO:0000256" key="2">
    <source>
        <dbReference type="ARBA" id="ARBA00022723"/>
    </source>
</evidence>
<dbReference type="AlphaFoldDB" id="A0A3L5TQ78"/>
<dbReference type="GO" id="GO:0043027">
    <property type="term" value="F:cysteine-type endopeptidase inhibitor activity involved in apoptotic process"/>
    <property type="evidence" value="ECO:0007669"/>
    <property type="project" value="TreeGrafter"/>
</dbReference>
<evidence type="ECO:0000313" key="7">
    <source>
        <dbReference type="EMBL" id="OPL21341.1"/>
    </source>
</evidence>
<dbReference type="GO" id="GO:0031398">
    <property type="term" value="P:positive regulation of protein ubiquitination"/>
    <property type="evidence" value="ECO:0007669"/>
    <property type="project" value="TreeGrafter"/>
</dbReference>
<sequence>MLSTTANNNAATETSMGITTTRAKYTQYGSYRSRLSTFSDMRSNIIQSKEILARAGFFYTGTGDLVRCFYCGGGLRNWDRSDDPWTEHKRWFPKCDFLNKFSDREQTKSENNVSAQYERSLQLPIYIGQDIGESGENAITLDPENTNLDIIIAAKAVLHLGYNRSDVRNALDLCSKETTTHVTALQLLTKILQLKHILEIDSENSLNGSRTQEIDDSFIEIEKENIDLKDKFFCKICQRTSAEVAFLPCGHLVTCQDCGPAVKYCIVCKTLVKATVKVFMS</sequence>
<evidence type="ECO:0000313" key="8">
    <source>
        <dbReference type="Proteomes" id="UP000266721"/>
    </source>
</evidence>
<dbReference type="Proteomes" id="UP000266721">
    <property type="component" value="Unassembled WGS sequence"/>
</dbReference>
<dbReference type="PANTHER" id="PTHR10044">
    <property type="entry name" value="INHIBITOR OF APOPTOSIS"/>
    <property type="match status" value="1"/>
</dbReference>
<dbReference type="EMBL" id="KV592519">
    <property type="protein sequence ID" value="OPL21341.1"/>
    <property type="molecule type" value="Genomic_DNA"/>
</dbReference>
<evidence type="ECO:0000256" key="5">
    <source>
        <dbReference type="PROSITE-ProRule" id="PRU00175"/>
    </source>
</evidence>
<keyword evidence="4" id="KW-0862">Zinc</keyword>
<feature type="non-terminal residue" evidence="7">
    <location>
        <position position="1"/>
    </location>
</feature>
<protein>
    <recommendedName>
        <fullName evidence="6">RING-type domain-containing protein</fullName>
    </recommendedName>
</protein>
<comment type="caution">
    <text evidence="7">The sequence shown here is derived from an EMBL/GenBank/DDBJ whole genome shotgun (WGS) entry which is preliminary data.</text>
</comment>
<dbReference type="Gene3D" id="3.30.40.10">
    <property type="entry name" value="Zinc/RING finger domain, C3HC4 (zinc finger)"/>
    <property type="match status" value="1"/>
</dbReference>
<dbReference type="GO" id="GO:0051726">
    <property type="term" value="P:regulation of cell cycle"/>
    <property type="evidence" value="ECO:0007669"/>
    <property type="project" value="TreeGrafter"/>
</dbReference>
<accession>A0A3L5TQ78</accession>
<dbReference type="GO" id="GO:0008270">
    <property type="term" value="F:zinc ion binding"/>
    <property type="evidence" value="ECO:0007669"/>
    <property type="project" value="UniProtKB-KW"/>
</dbReference>
<dbReference type="InterPro" id="IPR001370">
    <property type="entry name" value="BIR_rpt"/>
</dbReference>
<dbReference type="InterPro" id="IPR050784">
    <property type="entry name" value="IAP"/>
</dbReference>
<proteinExistence type="inferred from homology"/>
<evidence type="ECO:0000259" key="6">
    <source>
        <dbReference type="PROSITE" id="PS50089"/>
    </source>
</evidence>
<comment type="similarity">
    <text evidence="1">Belongs to the IAP family.</text>
</comment>
<dbReference type="GO" id="GO:0061630">
    <property type="term" value="F:ubiquitin protein ligase activity"/>
    <property type="evidence" value="ECO:0007669"/>
    <property type="project" value="TreeGrafter"/>
</dbReference>
<dbReference type="FunFam" id="1.10.1170.10:FF:000002">
    <property type="entry name" value="Baculoviral IAP repeat containing 7"/>
    <property type="match status" value="1"/>
</dbReference>
<dbReference type="InterPro" id="IPR001841">
    <property type="entry name" value="Znf_RING"/>
</dbReference>
<gene>
    <name evidence="7" type="ORF">AM593_06087</name>
</gene>
<dbReference type="Gene3D" id="1.10.1170.10">
    <property type="entry name" value="Inhibitor Of Apoptosis Protein (2mihbC-IAP-1), Chain A"/>
    <property type="match status" value="1"/>
</dbReference>
<dbReference type="SMR" id="A0A3L5TQ78"/>